<sequence length="138" mass="15363">MLLGKRPPCVLYQSFLVLSVFVHDAPNKGTHPPVMHLTSLESHHSRDLREAPSLAATAHGTLFVPLQRSACDWTQVSLLLLLFMAFGADAPHRPTQKVVWLIGFADGRRKVKDALYYSVFKERAEAIEKAPSLSMPKS</sequence>
<organism evidence="1 2">
    <name type="scientific">[Eubacterium] siraeum</name>
    <dbReference type="NCBI Taxonomy" id="39492"/>
    <lineage>
        <taxon>Bacteria</taxon>
        <taxon>Bacillati</taxon>
        <taxon>Bacillota</taxon>
        <taxon>Clostridia</taxon>
        <taxon>Eubacteriales</taxon>
        <taxon>Oscillospiraceae</taxon>
        <taxon>Oscillospiraceae incertae sedis</taxon>
    </lineage>
</organism>
<proteinExistence type="predicted"/>
<dbReference type="AlphaFoldDB" id="A0A174YZK9"/>
<gene>
    <name evidence="1" type="ORF">ERS852540_00030</name>
</gene>
<reference evidence="1 2" key="1">
    <citation type="submission" date="2015-09" db="EMBL/GenBank/DDBJ databases">
        <authorList>
            <consortium name="Pathogen Informatics"/>
        </authorList>
    </citation>
    <scope>NUCLEOTIDE SEQUENCE [LARGE SCALE GENOMIC DNA]</scope>
    <source>
        <strain evidence="1 2">2789STDY5834928</strain>
    </source>
</reference>
<evidence type="ECO:0000313" key="2">
    <source>
        <dbReference type="Proteomes" id="UP000095662"/>
    </source>
</evidence>
<name>A0A174YZK9_9FIRM</name>
<accession>A0A174YZK9</accession>
<evidence type="ECO:0000313" key="1">
    <source>
        <dbReference type="EMBL" id="CUQ80593.1"/>
    </source>
</evidence>
<protein>
    <submittedName>
        <fullName evidence="1">Uncharacterized protein</fullName>
    </submittedName>
</protein>
<dbReference type="Proteomes" id="UP000095662">
    <property type="component" value="Unassembled WGS sequence"/>
</dbReference>
<dbReference type="STRING" id="39492.ERS852540_00030"/>
<dbReference type="EMBL" id="CZBY01000001">
    <property type="protein sequence ID" value="CUQ80593.1"/>
    <property type="molecule type" value="Genomic_DNA"/>
</dbReference>